<evidence type="ECO:0000256" key="13">
    <source>
        <dbReference type="ARBA" id="ARBA00022853"/>
    </source>
</evidence>
<organism evidence="22 23">
    <name type="scientific">Dendroctonus ponderosae</name>
    <name type="common">Mountain pine beetle</name>
    <dbReference type="NCBI Taxonomy" id="77166"/>
    <lineage>
        <taxon>Eukaryota</taxon>
        <taxon>Metazoa</taxon>
        <taxon>Ecdysozoa</taxon>
        <taxon>Arthropoda</taxon>
        <taxon>Hexapoda</taxon>
        <taxon>Insecta</taxon>
        <taxon>Pterygota</taxon>
        <taxon>Neoptera</taxon>
        <taxon>Endopterygota</taxon>
        <taxon>Coleoptera</taxon>
        <taxon>Polyphaga</taxon>
        <taxon>Cucujiformia</taxon>
        <taxon>Curculionidae</taxon>
        <taxon>Scolytinae</taxon>
        <taxon>Dendroctonus</taxon>
    </lineage>
</organism>
<feature type="compositionally biased region" description="Low complexity" evidence="17">
    <location>
        <begin position="265"/>
        <end position="277"/>
    </location>
</feature>
<evidence type="ECO:0000256" key="11">
    <source>
        <dbReference type="ARBA" id="ARBA00022782"/>
    </source>
</evidence>
<reference evidence="22 23" key="1">
    <citation type="journal article" date="2013" name="Genome Biol.">
        <title>Draft genome of the mountain pine beetle, Dendroctonus ponderosae Hopkins, a major forest pest.</title>
        <authorList>
            <person name="Keeling C.I."/>
            <person name="Yuen M.M."/>
            <person name="Liao N.Y."/>
            <person name="Docking T.R."/>
            <person name="Chan S.K."/>
            <person name="Taylor G.A."/>
            <person name="Palmquist D.L."/>
            <person name="Jackman S.D."/>
            <person name="Nguyen A."/>
            <person name="Li M."/>
            <person name="Henderson H."/>
            <person name="Janes J.K."/>
            <person name="Zhao Y."/>
            <person name="Pandoh P."/>
            <person name="Moore R."/>
            <person name="Sperling F.A."/>
            <person name="Huber D.P."/>
            <person name="Birol I."/>
            <person name="Jones S.J."/>
            <person name="Bohlmann J."/>
        </authorList>
    </citation>
    <scope>NUCLEOTIDE SEQUENCE</scope>
</reference>
<dbReference type="STRING" id="77166.U4TSV6"/>
<dbReference type="SMART" id="SM00456">
    <property type="entry name" value="WW"/>
    <property type="match status" value="1"/>
</dbReference>
<dbReference type="InterPro" id="IPR003616">
    <property type="entry name" value="Post-SET_dom"/>
</dbReference>
<feature type="region of interest" description="Disordered" evidence="17">
    <location>
        <begin position="168"/>
        <end position="285"/>
    </location>
</feature>
<dbReference type="SMART" id="SM00317">
    <property type="entry name" value="SET"/>
    <property type="match status" value="1"/>
</dbReference>
<feature type="region of interest" description="Disordered" evidence="17">
    <location>
        <begin position="735"/>
        <end position="771"/>
    </location>
</feature>
<evidence type="ECO:0000256" key="17">
    <source>
        <dbReference type="SAM" id="MobiDB-lite"/>
    </source>
</evidence>
<dbReference type="GO" id="GO:0140955">
    <property type="term" value="F:histone H3K36 trimethyltransferase activity"/>
    <property type="evidence" value="ECO:0007669"/>
    <property type="project" value="UniProtKB-EC"/>
</dbReference>
<comment type="subcellular location">
    <subcellularLocation>
        <location evidence="2">Chromosome</location>
    </subcellularLocation>
    <subcellularLocation>
        <location evidence="1">Nucleus</location>
    </subcellularLocation>
</comment>
<feature type="region of interest" description="Disordered" evidence="17">
    <location>
        <begin position="1"/>
        <end position="103"/>
    </location>
</feature>
<keyword evidence="5" id="KW-0217">Developmental protein</keyword>
<feature type="region of interest" description="Disordered" evidence="17">
    <location>
        <begin position="1479"/>
        <end position="1511"/>
    </location>
</feature>
<dbReference type="GO" id="GO:0032259">
    <property type="term" value="P:methylation"/>
    <property type="evidence" value="ECO:0007669"/>
    <property type="project" value="UniProtKB-KW"/>
</dbReference>
<feature type="compositionally biased region" description="Low complexity" evidence="17">
    <location>
        <begin position="1325"/>
        <end position="1335"/>
    </location>
</feature>
<evidence type="ECO:0000259" key="19">
    <source>
        <dbReference type="PROSITE" id="PS50280"/>
    </source>
</evidence>
<dbReference type="SMART" id="SM00570">
    <property type="entry name" value="AWS"/>
    <property type="match status" value="1"/>
</dbReference>
<gene>
    <name evidence="22" type="ORF">D910_01074</name>
</gene>
<keyword evidence="16" id="KW-0539">Nucleus</keyword>
<feature type="domain" description="Post-SET" evidence="20">
    <location>
        <begin position="720"/>
        <end position="736"/>
    </location>
</feature>
<feature type="domain" description="WW" evidence="18">
    <location>
        <begin position="1261"/>
        <end position="1294"/>
    </location>
</feature>
<dbReference type="GO" id="GO:0005634">
    <property type="term" value="C:nucleus"/>
    <property type="evidence" value="ECO:0007669"/>
    <property type="project" value="UniProtKB-SubCell"/>
</dbReference>
<feature type="compositionally biased region" description="Basic and acidic residues" evidence="17">
    <location>
        <begin position="249"/>
        <end position="264"/>
    </location>
</feature>
<feature type="region of interest" description="Disordered" evidence="17">
    <location>
        <begin position="1018"/>
        <end position="1070"/>
    </location>
</feature>
<keyword evidence="15" id="KW-0804">Transcription</keyword>
<evidence type="ECO:0000256" key="4">
    <source>
        <dbReference type="ARBA" id="ARBA00022454"/>
    </source>
</evidence>
<dbReference type="InterPro" id="IPR036020">
    <property type="entry name" value="WW_dom_sf"/>
</dbReference>
<dbReference type="SMART" id="SM00508">
    <property type="entry name" value="PostSET"/>
    <property type="match status" value="1"/>
</dbReference>
<dbReference type="PROSITE" id="PS50868">
    <property type="entry name" value="POST_SET"/>
    <property type="match status" value="1"/>
</dbReference>
<evidence type="ECO:0000256" key="15">
    <source>
        <dbReference type="ARBA" id="ARBA00023163"/>
    </source>
</evidence>
<evidence type="ECO:0000259" key="20">
    <source>
        <dbReference type="PROSITE" id="PS50868"/>
    </source>
</evidence>
<feature type="compositionally biased region" description="Basic and acidic residues" evidence="17">
    <location>
        <begin position="313"/>
        <end position="329"/>
    </location>
</feature>
<dbReference type="GO" id="GO:0006355">
    <property type="term" value="P:regulation of DNA-templated transcription"/>
    <property type="evidence" value="ECO:0007669"/>
    <property type="project" value="InterPro"/>
</dbReference>
<dbReference type="PANTHER" id="PTHR46711">
    <property type="entry name" value="HISTONE-LYSINE N-METHYLTRANSFERASE SETD2"/>
    <property type="match status" value="1"/>
</dbReference>
<evidence type="ECO:0000256" key="3">
    <source>
        <dbReference type="ARBA" id="ARBA00012178"/>
    </source>
</evidence>
<dbReference type="SUPFAM" id="SSF51045">
    <property type="entry name" value="WW domain"/>
    <property type="match status" value="1"/>
</dbReference>
<feature type="compositionally biased region" description="Polar residues" evidence="17">
    <location>
        <begin position="181"/>
        <end position="194"/>
    </location>
</feature>
<evidence type="ECO:0000313" key="22">
    <source>
        <dbReference type="EMBL" id="ERL83822.1"/>
    </source>
</evidence>
<feature type="region of interest" description="Disordered" evidence="17">
    <location>
        <begin position="1325"/>
        <end position="1347"/>
    </location>
</feature>
<keyword evidence="14" id="KW-0805">Transcription regulation</keyword>
<dbReference type="SUPFAM" id="SSF82199">
    <property type="entry name" value="SET domain"/>
    <property type="match status" value="1"/>
</dbReference>
<dbReference type="GO" id="GO:0005694">
    <property type="term" value="C:chromosome"/>
    <property type="evidence" value="ECO:0007669"/>
    <property type="project" value="UniProtKB-SubCell"/>
</dbReference>
<dbReference type="PROSITE" id="PS50280">
    <property type="entry name" value="SET"/>
    <property type="match status" value="1"/>
</dbReference>
<dbReference type="InterPro" id="IPR013257">
    <property type="entry name" value="SRI"/>
</dbReference>
<dbReference type="Pfam" id="PF17907">
    <property type="entry name" value="AWS"/>
    <property type="match status" value="1"/>
</dbReference>
<dbReference type="Gene3D" id="2.20.70.10">
    <property type="match status" value="1"/>
</dbReference>
<keyword evidence="4" id="KW-0158">Chromosome</keyword>
<evidence type="ECO:0000259" key="21">
    <source>
        <dbReference type="PROSITE" id="PS51215"/>
    </source>
</evidence>
<feature type="compositionally biased region" description="Basic and acidic residues" evidence="17">
    <location>
        <begin position="458"/>
        <end position="477"/>
    </location>
</feature>
<feature type="compositionally biased region" description="Basic and acidic residues" evidence="17">
    <location>
        <begin position="405"/>
        <end position="426"/>
    </location>
</feature>
<dbReference type="GO" id="GO:0046872">
    <property type="term" value="F:metal ion binding"/>
    <property type="evidence" value="ECO:0007669"/>
    <property type="project" value="UniProtKB-KW"/>
</dbReference>
<accession>U4TSV6</accession>
<dbReference type="FunFam" id="2.170.270.10:FF:000016">
    <property type="entry name" value="Histone-lysine N-methyltransferase"/>
    <property type="match status" value="1"/>
</dbReference>
<dbReference type="OrthoDB" id="308383at2759"/>
<dbReference type="InterPro" id="IPR001214">
    <property type="entry name" value="SET_dom"/>
</dbReference>
<feature type="compositionally biased region" description="Basic and acidic residues" evidence="17">
    <location>
        <begin position="76"/>
        <end position="89"/>
    </location>
</feature>
<dbReference type="PROSITE" id="PS01159">
    <property type="entry name" value="WW_DOMAIN_1"/>
    <property type="match status" value="1"/>
</dbReference>
<evidence type="ECO:0000256" key="6">
    <source>
        <dbReference type="ARBA" id="ARBA00022553"/>
    </source>
</evidence>
<dbReference type="PROSITE" id="PS51215">
    <property type="entry name" value="AWS"/>
    <property type="match status" value="1"/>
</dbReference>
<keyword evidence="13" id="KW-0156">Chromatin regulator</keyword>
<feature type="domain" description="SET" evidence="19">
    <location>
        <begin position="596"/>
        <end position="713"/>
    </location>
</feature>
<feature type="region of interest" description="Disordered" evidence="17">
    <location>
        <begin position="1360"/>
        <end position="1434"/>
    </location>
</feature>
<name>U4TSV6_DENPD</name>
<feature type="compositionally biased region" description="Low complexity" evidence="17">
    <location>
        <begin position="755"/>
        <end position="771"/>
    </location>
</feature>
<feature type="compositionally biased region" description="Acidic residues" evidence="17">
    <location>
        <begin position="740"/>
        <end position="754"/>
    </location>
</feature>
<dbReference type="Gene3D" id="2.170.270.10">
    <property type="entry name" value="SET domain"/>
    <property type="match status" value="1"/>
</dbReference>
<protein>
    <recommendedName>
        <fullName evidence="3">[histone H3]-lysine(36) N-trimethyltransferase</fullName>
        <ecNumber evidence="3">2.1.1.359</ecNumber>
    </recommendedName>
</protein>
<dbReference type="EMBL" id="KB630727">
    <property type="protein sequence ID" value="ERL83822.1"/>
    <property type="molecule type" value="Genomic_DNA"/>
</dbReference>
<sequence>MSSLGSNASPIKAPDKQSDLSPDNTSEEPSPEPAVARPEIMEILKDWSDDDDTNENMEIYRPQQETTDQQSLIDILEGRQPEPAPKEAAKSFPMSEHFKKSWSRRNLAENPVVNADSPKSDEPNIIEECVVDDDSFIIILPEEQAAAAKNDHQQEGCNSLSESFESFSISLESSREGDSKSVLSEDTSSQSMITVESDHNDVPTSENSLNHQNCDSTSEPTMHSGAFRRQLGESSVEKTLCKQITDTMKICEETNSPRRSEESAKCSSSSSKNQSGDSDVEIISPQLSPSIVKTKIIYKKTKQQQAKSPIAKIEVDHERTEDSQGKKGELLASEVVSKSATAVTKKSLKGQKTKTSSSKSLDAIRVDIDACIDAVIRKFTSEVDSDKGKPIASKGKVKKGKNGKGKKDEKSGELSEEVRRRSDRIKTFPMVKKKSHGLVKSKSEPNLPLEVENSDSNDNDKQPHDSPPHLSKPEKSKPKAKSTENLQLSSVSLPSLSPELPKPTDIKAAKSGQDEIEERLKSFQHLKENQYKTDRQVSKEAKDMVCDCYLAEEDIKNDEYGCGDDCLNKLLMIECGELCQVGDRCTNKRFQKSVFAPVEVFKTDKKGLGLRAAANIAYGEFILEYVGEVLNADEFDKRAEVYSKDKNIHFYFMSLRADAVIDATMRGNISRFINHSCDPNAETQKWTVNGELRIGFFSTRTILAGEEITFDYRFERYGKEAQKCYCEAPTCRGWLGDRPDESEDEDEEDEDEATEVAAEPAKPPAEESAVVAKEQLESTSLQSDIPTPMDTAEVASVSADQIQTEPSITPERLESPKKAGKKKLRKEVLFEDFDQLNDDIEMLVTTGLKNQAHTLKLSRLMVRSKDQEQRKKLLRVLRRGELPCRRLFLDYHGLRLMHGYMIDAQQLKSGDGKVIYTPLDIIQTKLELLQTLAVLPIQSKTILIESKVLPAVEKWAKNEDIVEEGDVKKSPNDTDREMDDPLAKEKIDETKFLATKLLEEWINLKESFRIPKKQRIEQMKEHEKEANRKFMESSYAQEKESSRKNDQRHRTWSRYKSEREGSKKSRFDDKDRPSAEFLKISKHERRKLFALQMELKEEERRLKQRELWRQHEMNCMMIGADPRFTAPFDPTKGFQYIWNPAVGQWQALPVPAVQNQGMYGSPAPAQGYNVPPHKQPLLGPYSNPLMNIPGLPGSQQYPALAPMVSGLPTQGVAHPGAAMPGSVHSLPGISQPPLQVMPLYQEVKPEDPSQVKFAGPIPPPAKLPPKWKCAKDKYGRPYYYHVKLRKSQWEPPLFPEPTLEDCKEFAALFSFLAFIIILASESSTSETSSSSESSSDYGTDEEVDDSKMLMDVRRELERTLKAPLKSPLPEHLKQEEQVSVTPSPEVKADSENDETEPSAQVKEESKDEPMSSIDIRLKEQFNLDNAEPSKKKRRVGLCQEIIISPRTKEDRQQFKEDVKRYKATKEKLKRQKEQMVQQAKKKLKIEPADEKPKKVREKRSSKTRTKETTEWNDENARKIKENFRSNMANTVVSVLNAYRKPDCKEARITNTEDFKHLARKLTHFVMLKEIKHLLSIDELVCTDNVKAKAREYIRKYMSKFGEVYQKRHDEPDFKD</sequence>
<evidence type="ECO:0000256" key="9">
    <source>
        <dbReference type="ARBA" id="ARBA00022691"/>
    </source>
</evidence>
<keyword evidence="8" id="KW-0808">Transferase</keyword>
<feature type="compositionally biased region" description="Low complexity" evidence="17">
    <location>
        <begin position="486"/>
        <end position="499"/>
    </location>
</feature>
<dbReference type="InterPro" id="IPR042294">
    <property type="entry name" value="SETD2_animal"/>
</dbReference>
<feature type="region of interest" description="Disordered" evidence="17">
    <location>
        <begin position="300"/>
        <end position="360"/>
    </location>
</feature>
<evidence type="ECO:0000256" key="2">
    <source>
        <dbReference type="ARBA" id="ARBA00004286"/>
    </source>
</evidence>
<feature type="compositionally biased region" description="Basic and acidic residues" evidence="17">
    <location>
        <begin position="1484"/>
        <end position="1511"/>
    </location>
</feature>
<feature type="domain" description="AWS" evidence="21">
    <location>
        <begin position="541"/>
        <end position="594"/>
    </location>
</feature>
<keyword evidence="7" id="KW-0489">Methyltransferase</keyword>
<dbReference type="Pfam" id="PF08236">
    <property type="entry name" value="SRI"/>
    <property type="match status" value="1"/>
</dbReference>
<feature type="region of interest" description="Disordered" evidence="17">
    <location>
        <begin position="382"/>
        <end position="513"/>
    </location>
</feature>
<dbReference type="InterPro" id="IPR038190">
    <property type="entry name" value="SRI_sf"/>
</dbReference>
<dbReference type="GO" id="GO:0030154">
    <property type="term" value="P:cell differentiation"/>
    <property type="evidence" value="ECO:0007669"/>
    <property type="project" value="UniProtKB-KW"/>
</dbReference>
<evidence type="ECO:0000313" key="23">
    <source>
        <dbReference type="Proteomes" id="UP000030742"/>
    </source>
</evidence>
<evidence type="ECO:0000256" key="8">
    <source>
        <dbReference type="ARBA" id="ARBA00022679"/>
    </source>
</evidence>
<dbReference type="InterPro" id="IPR046341">
    <property type="entry name" value="SET_dom_sf"/>
</dbReference>
<evidence type="ECO:0000256" key="16">
    <source>
        <dbReference type="ARBA" id="ARBA00023242"/>
    </source>
</evidence>
<evidence type="ECO:0000256" key="12">
    <source>
        <dbReference type="ARBA" id="ARBA00022833"/>
    </source>
</evidence>
<evidence type="ECO:0000256" key="7">
    <source>
        <dbReference type="ARBA" id="ARBA00022603"/>
    </source>
</evidence>
<dbReference type="EC" id="2.1.1.359" evidence="3"/>
<evidence type="ECO:0000256" key="5">
    <source>
        <dbReference type="ARBA" id="ARBA00022473"/>
    </source>
</evidence>
<dbReference type="Pfam" id="PF00397">
    <property type="entry name" value="WW"/>
    <property type="match status" value="1"/>
</dbReference>
<dbReference type="Pfam" id="PF00856">
    <property type="entry name" value="SET"/>
    <property type="match status" value="1"/>
</dbReference>
<dbReference type="InterPro" id="IPR001202">
    <property type="entry name" value="WW_dom"/>
</dbReference>
<feature type="compositionally biased region" description="Basic residues" evidence="17">
    <location>
        <begin position="395"/>
        <end position="404"/>
    </location>
</feature>
<dbReference type="Proteomes" id="UP000030742">
    <property type="component" value="Unassembled WGS sequence"/>
</dbReference>
<evidence type="ECO:0000256" key="1">
    <source>
        <dbReference type="ARBA" id="ARBA00004123"/>
    </source>
</evidence>
<dbReference type="InterPro" id="IPR006560">
    <property type="entry name" value="AWS_dom"/>
</dbReference>
<dbReference type="PANTHER" id="PTHR46711:SF1">
    <property type="entry name" value="HISTONE-LYSINE N-METHYLTRANSFERASE SETD2"/>
    <property type="match status" value="1"/>
</dbReference>
<feature type="compositionally biased region" description="Polar residues" evidence="17">
    <location>
        <begin position="202"/>
        <end position="221"/>
    </location>
</feature>
<dbReference type="CDD" id="cd00201">
    <property type="entry name" value="WW"/>
    <property type="match status" value="1"/>
</dbReference>
<evidence type="ECO:0000256" key="14">
    <source>
        <dbReference type="ARBA" id="ARBA00023015"/>
    </source>
</evidence>
<dbReference type="Gene3D" id="1.10.1740.100">
    <property type="entry name" value="Set2, Rpb1 interacting domain"/>
    <property type="match status" value="1"/>
</dbReference>
<feature type="compositionally biased region" description="Polar residues" evidence="17">
    <location>
        <begin position="63"/>
        <end position="72"/>
    </location>
</feature>
<keyword evidence="9" id="KW-0949">S-adenosyl-L-methionine</keyword>
<keyword evidence="11" id="KW-0221">Differentiation</keyword>
<keyword evidence="10" id="KW-0479">Metal-binding</keyword>
<dbReference type="PROSITE" id="PS50020">
    <property type="entry name" value="WW_DOMAIN_2"/>
    <property type="match status" value="1"/>
</dbReference>
<dbReference type="InterPro" id="IPR044437">
    <property type="entry name" value="SETD2/Set2_SET"/>
</dbReference>
<keyword evidence="6" id="KW-0597">Phosphoprotein</keyword>
<proteinExistence type="predicted"/>
<dbReference type="CDD" id="cd19172">
    <property type="entry name" value="SET_SETD2"/>
    <property type="match status" value="1"/>
</dbReference>
<keyword evidence="12" id="KW-0862">Zinc</keyword>
<evidence type="ECO:0000259" key="18">
    <source>
        <dbReference type="PROSITE" id="PS50020"/>
    </source>
</evidence>
<feature type="compositionally biased region" description="Basic and acidic residues" evidence="17">
    <location>
        <begin position="1401"/>
        <end position="1421"/>
    </location>
</feature>
<evidence type="ECO:0000256" key="10">
    <source>
        <dbReference type="ARBA" id="ARBA00022723"/>
    </source>
</evidence>